<dbReference type="EMBL" id="JBBPBN010000035">
    <property type="protein sequence ID" value="KAK9001903.1"/>
    <property type="molecule type" value="Genomic_DNA"/>
</dbReference>
<protein>
    <submittedName>
        <fullName evidence="1">Uncharacterized protein</fullName>
    </submittedName>
</protein>
<proteinExistence type="predicted"/>
<gene>
    <name evidence="1" type="ORF">V6N11_024598</name>
</gene>
<reference evidence="1 2" key="1">
    <citation type="journal article" date="2024" name="G3 (Bethesda)">
        <title>Genome assembly of Hibiscus sabdariffa L. provides insights into metabolisms of medicinal natural products.</title>
        <authorList>
            <person name="Kim T."/>
        </authorList>
    </citation>
    <scope>NUCLEOTIDE SEQUENCE [LARGE SCALE GENOMIC DNA]</scope>
    <source>
        <strain evidence="1">TK-2024</strain>
        <tissue evidence="1">Old leaves</tissue>
    </source>
</reference>
<name>A0ABR2QML0_9ROSI</name>
<organism evidence="1 2">
    <name type="scientific">Hibiscus sabdariffa</name>
    <name type="common">roselle</name>
    <dbReference type="NCBI Taxonomy" id="183260"/>
    <lineage>
        <taxon>Eukaryota</taxon>
        <taxon>Viridiplantae</taxon>
        <taxon>Streptophyta</taxon>
        <taxon>Embryophyta</taxon>
        <taxon>Tracheophyta</taxon>
        <taxon>Spermatophyta</taxon>
        <taxon>Magnoliopsida</taxon>
        <taxon>eudicotyledons</taxon>
        <taxon>Gunneridae</taxon>
        <taxon>Pentapetalae</taxon>
        <taxon>rosids</taxon>
        <taxon>malvids</taxon>
        <taxon>Malvales</taxon>
        <taxon>Malvaceae</taxon>
        <taxon>Malvoideae</taxon>
        <taxon>Hibiscus</taxon>
    </lineage>
</organism>
<comment type="caution">
    <text evidence="1">The sequence shown here is derived from an EMBL/GenBank/DDBJ whole genome shotgun (WGS) entry which is preliminary data.</text>
</comment>
<evidence type="ECO:0000313" key="1">
    <source>
        <dbReference type="EMBL" id="KAK9001903.1"/>
    </source>
</evidence>
<accession>A0ABR2QML0</accession>
<sequence>MSILSMGTIVKRSGPLEDWKIKFRDTNSCQVLEETMEDSLVVSAYSTVRRILMNNESVVEILQWSVFQQMRESADKLKSCGLIYGFSNILEDRRNIIIVDAKFLVVYQPSLYIMLSPTCP</sequence>
<keyword evidence="2" id="KW-1185">Reference proteome</keyword>
<dbReference type="Proteomes" id="UP001396334">
    <property type="component" value="Unassembled WGS sequence"/>
</dbReference>
<evidence type="ECO:0000313" key="2">
    <source>
        <dbReference type="Proteomes" id="UP001396334"/>
    </source>
</evidence>